<dbReference type="Pfam" id="PF00512">
    <property type="entry name" value="HisKA"/>
    <property type="match status" value="1"/>
</dbReference>
<keyword evidence="5" id="KW-0808">Transferase</keyword>
<dbReference type="InterPro" id="IPR005467">
    <property type="entry name" value="His_kinase_dom"/>
</dbReference>
<organism evidence="13 14">
    <name type="scientific">Sulfurovum xiamenensis</name>
    <dbReference type="NCBI Taxonomy" id="3019066"/>
    <lineage>
        <taxon>Bacteria</taxon>
        <taxon>Pseudomonadati</taxon>
        <taxon>Campylobacterota</taxon>
        <taxon>Epsilonproteobacteria</taxon>
        <taxon>Campylobacterales</taxon>
        <taxon>Sulfurovaceae</taxon>
        <taxon>Sulfurovum</taxon>
    </lineage>
</organism>
<keyword evidence="7" id="KW-0418">Kinase</keyword>
<dbReference type="SMART" id="SM00388">
    <property type="entry name" value="HisKA"/>
    <property type="match status" value="1"/>
</dbReference>
<feature type="domain" description="Histidine kinase" evidence="12">
    <location>
        <begin position="336"/>
        <end position="539"/>
    </location>
</feature>
<keyword evidence="4" id="KW-1003">Cell membrane</keyword>
<evidence type="ECO:0000256" key="10">
    <source>
        <dbReference type="SAM" id="Coils"/>
    </source>
</evidence>
<dbReference type="SUPFAM" id="SSF47384">
    <property type="entry name" value="Homodimeric domain of signal transducing histidine kinase"/>
    <property type="match status" value="1"/>
</dbReference>
<dbReference type="PROSITE" id="PS50109">
    <property type="entry name" value="HIS_KIN"/>
    <property type="match status" value="1"/>
</dbReference>
<evidence type="ECO:0000256" key="7">
    <source>
        <dbReference type="ARBA" id="ARBA00022777"/>
    </source>
</evidence>
<dbReference type="PANTHER" id="PTHR45453:SF2">
    <property type="entry name" value="HISTIDINE KINASE"/>
    <property type="match status" value="1"/>
</dbReference>
<feature type="transmembrane region" description="Helical" evidence="11">
    <location>
        <begin position="217"/>
        <end position="239"/>
    </location>
</feature>
<evidence type="ECO:0000256" key="5">
    <source>
        <dbReference type="ARBA" id="ARBA00022679"/>
    </source>
</evidence>
<comment type="caution">
    <text evidence="13">The sequence shown here is derived from an EMBL/GenBank/DDBJ whole genome shotgun (WGS) entry which is preliminary data.</text>
</comment>
<evidence type="ECO:0000256" key="11">
    <source>
        <dbReference type="SAM" id="Phobius"/>
    </source>
</evidence>
<evidence type="ECO:0000256" key="6">
    <source>
        <dbReference type="ARBA" id="ARBA00022692"/>
    </source>
</evidence>
<feature type="coiled-coil region" evidence="10">
    <location>
        <begin position="281"/>
        <end position="308"/>
    </location>
</feature>
<evidence type="ECO:0000313" key="13">
    <source>
        <dbReference type="EMBL" id="MDM5262737.1"/>
    </source>
</evidence>
<evidence type="ECO:0000259" key="12">
    <source>
        <dbReference type="PROSITE" id="PS50109"/>
    </source>
</evidence>
<evidence type="ECO:0000256" key="1">
    <source>
        <dbReference type="ARBA" id="ARBA00000085"/>
    </source>
</evidence>
<dbReference type="InterPro" id="IPR036097">
    <property type="entry name" value="HisK_dim/P_sf"/>
</dbReference>
<evidence type="ECO:0000256" key="9">
    <source>
        <dbReference type="ARBA" id="ARBA00023136"/>
    </source>
</evidence>
<accession>A0ABT7QNS8</accession>
<dbReference type="InterPro" id="IPR004010">
    <property type="entry name" value="Double_Cache_2"/>
</dbReference>
<proteinExistence type="predicted"/>
<sequence>MINFLKNKTIASIHVAGMLLMLMVIVVFSAIVAYKEYQNFEIEAQSLHAEFIQKQKDTIVFDTTRVLNFINDAYDYRDKAQDEATVKKQILHAIEELYGRQDGTGYIFVYDFNGVVVSDPIQRQNVGKNLYETQDTNGVMVIKDLIDISRTKGGGFVEYQWLKPTTGLLSPKISYAKSFEPWGWMVGTGVYLDEVEKLIQNQRETLKNKLNHYSLQMVLLLVILFIVGMVGILITNHILNKEISLFNRYFEKAAFTYERIDEENIRLFEFKKMVHYINTMITAIQERKQKLKELNLTLESKVEQKTKDLSEQNILLEQEKDFNASLVKAQDSFIKHSIHEINTPLAVIMTHIDLFKMKEGENRYLTKIEAASKIISNIYADLSYMVKKNRFDYRKKHFNMSDFLKERVDFFEEIAAGNKHKIIEEIQNDLWIYFSEEELQRIVDNNLSNAIKYANRGTDIKVVLKEENEEIILEFIGNSPKIEDTERIFKPFERENDVRGGFGLGLEIVYSICQKENVKIEVQSDDDRTVFCYRFKKKEQDESIIT</sequence>
<keyword evidence="14" id="KW-1185">Reference proteome</keyword>
<protein>
    <recommendedName>
        <fullName evidence="3">histidine kinase</fullName>
        <ecNumber evidence="3">2.7.13.3</ecNumber>
    </recommendedName>
</protein>
<dbReference type="EMBL" id="JAQIBC010000001">
    <property type="protein sequence ID" value="MDM5262737.1"/>
    <property type="molecule type" value="Genomic_DNA"/>
</dbReference>
<dbReference type="Gene3D" id="1.10.287.130">
    <property type="match status" value="1"/>
</dbReference>
<dbReference type="Proteomes" id="UP001169066">
    <property type="component" value="Unassembled WGS sequence"/>
</dbReference>
<reference evidence="13" key="1">
    <citation type="submission" date="2023-01" db="EMBL/GenBank/DDBJ databases">
        <title>Sulfurovum sp. XTW-4 genome assembly.</title>
        <authorList>
            <person name="Wang J."/>
        </authorList>
    </citation>
    <scope>NUCLEOTIDE SEQUENCE</scope>
    <source>
        <strain evidence="13">XTW-4</strain>
    </source>
</reference>
<dbReference type="EC" id="2.7.13.3" evidence="3"/>
<dbReference type="SMART" id="SM00387">
    <property type="entry name" value="HATPase_c"/>
    <property type="match status" value="1"/>
</dbReference>
<name>A0ABT7QNS8_9BACT</name>
<evidence type="ECO:0000256" key="3">
    <source>
        <dbReference type="ARBA" id="ARBA00012438"/>
    </source>
</evidence>
<dbReference type="InterPro" id="IPR003661">
    <property type="entry name" value="HisK_dim/P_dom"/>
</dbReference>
<dbReference type="CDD" id="cd00082">
    <property type="entry name" value="HisKA"/>
    <property type="match status" value="1"/>
</dbReference>
<dbReference type="InterPro" id="IPR036890">
    <property type="entry name" value="HATPase_C_sf"/>
</dbReference>
<evidence type="ECO:0000256" key="4">
    <source>
        <dbReference type="ARBA" id="ARBA00022475"/>
    </source>
</evidence>
<dbReference type="SMART" id="SM01049">
    <property type="entry name" value="Cache_2"/>
    <property type="match status" value="1"/>
</dbReference>
<dbReference type="Gene3D" id="3.30.565.10">
    <property type="entry name" value="Histidine kinase-like ATPase, C-terminal domain"/>
    <property type="match status" value="1"/>
</dbReference>
<dbReference type="Pfam" id="PF08269">
    <property type="entry name" value="dCache_2"/>
    <property type="match status" value="1"/>
</dbReference>
<dbReference type="InterPro" id="IPR050351">
    <property type="entry name" value="BphY/WalK/GraS-like"/>
</dbReference>
<dbReference type="SUPFAM" id="SSF55874">
    <property type="entry name" value="ATPase domain of HSP90 chaperone/DNA topoisomerase II/histidine kinase"/>
    <property type="match status" value="1"/>
</dbReference>
<dbReference type="InterPro" id="IPR033480">
    <property type="entry name" value="sCache_2"/>
</dbReference>
<dbReference type="InterPro" id="IPR003594">
    <property type="entry name" value="HATPase_dom"/>
</dbReference>
<comment type="catalytic activity">
    <reaction evidence="1">
        <text>ATP + protein L-histidine = ADP + protein N-phospho-L-histidine.</text>
        <dbReference type="EC" id="2.7.13.3"/>
    </reaction>
</comment>
<keyword evidence="6 11" id="KW-0812">Transmembrane</keyword>
<evidence type="ECO:0000313" key="14">
    <source>
        <dbReference type="Proteomes" id="UP001169066"/>
    </source>
</evidence>
<keyword evidence="10" id="KW-0175">Coiled coil</keyword>
<dbReference type="Pfam" id="PF02518">
    <property type="entry name" value="HATPase_c"/>
    <property type="match status" value="1"/>
</dbReference>
<evidence type="ECO:0000256" key="8">
    <source>
        <dbReference type="ARBA" id="ARBA00022989"/>
    </source>
</evidence>
<dbReference type="Gene3D" id="3.30.450.20">
    <property type="entry name" value="PAS domain"/>
    <property type="match status" value="1"/>
</dbReference>
<keyword evidence="9 11" id="KW-0472">Membrane</keyword>
<dbReference type="PANTHER" id="PTHR45453">
    <property type="entry name" value="PHOSPHATE REGULON SENSOR PROTEIN PHOR"/>
    <property type="match status" value="1"/>
</dbReference>
<evidence type="ECO:0000256" key="2">
    <source>
        <dbReference type="ARBA" id="ARBA00004651"/>
    </source>
</evidence>
<feature type="transmembrane region" description="Helical" evidence="11">
    <location>
        <begin position="12"/>
        <end position="34"/>
    </location>
</feature>
<comment type="subcellular location">
    <subcellularLocation>
        <location evidence="2">Cell membrane</location>
        <topology evidence="2">Multi-pass membrane protein</topology>
    </subcellularLocation>
</comment>
<keyword evidence="8 11" id="KW-1133">Transmembrane helix</keyword>
<dbReference type="RefSeq" id="WP_289400944.1">
    <property type="nucleotide sequence ID" value="NZ_JAQIBC010000001.1"/>
</dbReference>
<gene>
    <name evidence="13" type="ORF">PF327_00785</name>
</gene>